<dbReference type="OMA" id="DVRWQTE"/>
<reference evidence="5" key="1">
    <citation type="submission" date="2025-08" db="UniProtKB">
        <authorList>
            <consortium name="RefSeq"/>
        </authorList>
    </citation>
    <scope>IDENTIFICATION</scope>
</reference>
<dbReference type="GeneID" id="101575959"/>
<accession>A0A6P3FAN8</accession>
<dbReference type="InterPro" id="IPR029380">
    <property type="entry name" value="FAM124"/>
</dbReference>
<evidence type="ECO:0000259" key="3">
    <source>
        <dbReference type="Pfam" id="PF15067"/>
    </source>
</evidence>
<dbReference type="PANTHER" id="PTHR14715:SF4">
    <property type="entry name" value="PROTEIN FAM124A"/>
    <property type="match status" value="1"/>
</dbReference>
<feature type="region of interest" description="Disordered" evidence="2">
    <location>
        <begin position="286"/>
        <end position="355"/>
    </location>
</feature>
<evidence type="ECO:0000256" key="2">
    <source>
        <dbReference type="SAM" id="MobiDB-lite"/>
    </source>
</evidence>
<name>A0A6P3FAN8_OCTDE</name>
<dbReference type="InterPro" id="IPR046365">
    <property type="entry name" value="FAM124_dom"/>
</dbReference>
<dbReference type="RefSeq" id="XP_004633158.1">
    <property type="nucleotide sequence ID" value="XM_004633101.2"/>
</dbReference>
<dbReference type="InParanoid" id="A0A6P3FAN8"/>
<evidence type="ECO:0000313" key="4">
    <source>
        <dbReference type="Proteomes" id="UP000515203"/>
    </source>
</evidence>
<feature type="domain" description="FAM124" evidence="3">
    <location>
        <begin position="46"/>
        <end position="277"/>
    </location>
</feature>
<protein>
    <submittedName>
        <fullName evidence="5">Protein FAM124A</fullName>
    </submittedName>
</protein>
<organism evidence="4 5">
    <name type="scientific">Octodon degus</name>
    <name type="common">Degu</name>
    <name type="synonym">Sciurus degus</name>
    <dbReference type="NCBI Taxonomy" id="10160"/>
    <lineage>
        <taxon>Eukaryota</taxon>
        <taxon>Metazoa</taxon>
        <taxon>Chordata</taxon>
        <taxon>Craniata</taxon>
        <taxon>Vertebrata</taxon>
        <taxon>Euteleostomi</taxon>
        <taxon>Mammalia</taxon>
        <taxon>Eutheria</taxon>
        <taxon>Euarchontoglires</taxon>
        <taxon>Glires</taxon>
        <taxon>Rodentia</taxon>
        <taxon>Hystricomorpha</taxon>
        <taxon>Octodontidae</taxon>
        <taxon>Octodon</taxon>
    </lineage>
</organism>
<comment type="similarity">
    <text evidence="1">Belongs to the FAM124 family.</text>
</comment>
<keyword evidence="4" id="KW-1185">Reference proteome</keyword>
<feature type="region of interest" description="Disordered" evidence="2">
    <location>
        <begin position="374"/>
        <end position="393"/>
    </location>
</feature>
<dbReference type="PANTHER" id="PTHR14715">
    <property type="entry name" value="FAM124 DOMAIN-CONTAINING PROTEIN-RELATED"/>
    <property type="match status" value="1"/>
</dbReference>
<evidence type="ECO:0000313" key="5">
    <source>
        <dbReference type="RefSeq" id="XP_004633158.1"/>
    </source>
</evidence>
<sequence length="547" mass="59842">MDPKAGGGEEEDCVDSGAETGGSDYSHLSSTSSELSLEEAQDPFLVSIHIIADPGQAQPLQEAIDKVLAWVHPDLPLFRVSERRAGRRRRKAPRGAQPALAVVLFLQEEYGEEQILQLHRTLQRPPWRHHHTERVHGRFLPYLPCSQDFFILAPGTPLWAIRPVHYGKEIVRFTIYCRHDSYADSLQFYELILRRSPSQRKADFCIFPIFSNLDVDIQFSLKRLPCDQSPVPTDSSVLEFRVKDIGELVPLLPNPCSPISEGRWQTEDHDGNKILLQAQRVHKRFPNPSRTHRSSEEQSHSALSPSATALSPTPGSSQPTLSDSLFLGPSQLDLPAGHQQECARQASSTPSPPWSFPRSKSLFCLPTVGPTPASCSEPQWSSNTGRTGQTGSEPRHGHLLCIDDLEGAQETDVDTGLRLSSSDLSVVSAYSAPSRFYGTGEKNHYPEGYISLWSSHKGPREGPLPTGSGVTTEAPWVSLPFLTKGSSSSLVAALTAPAPLAPRASSLTESSPEVPCDAPKATQTGHDVPLPPASADHGGNDVEEFYI</sequence>
<feature type="region of interest" description="Disordered" evidence="2">
    <location>
        <begin position="1"/>
        <end position="33"/>
    </location>
</feature>
<evidence type="ECO:0000256" key="1">
    <source>
        <dbReference type="ARBA" id="ARBA00006440"/>
    </source>
</evidence>
<gene>
    <name evidence="5" type="primary">Fam124a</name>
</gene>
<dbReference type="OrthoDB" id="10023686at2759"/>
<feature type="compositionally biased region" description="Low complexity" evidence="2">
    <location>
        <begin position="300"/>
        <end position="317"/>
    </location>
</feature>
<dbReference type="AlphaFoldDB" id="A0A6P3FAN8"/>
<dbReference type="Proteomes" id="UP000515203">
    <property type="component" value="Unplaced"/>
</dbReference>
<feature type="region of interest" description="Disordered" evidence="2">
    <location>
        <begin position="503"/>
        <end position="547"/>
    </location>
</feature>
<proteinExistence type="inferred from homology"/>
<dbReference type="Pfam" id="PF15067">
    <property type="entry name" value="FAM124"/>
    <property type="match status" value="1"/>
</dbReference>
<dbReference type="CTD" id="220108"/>
<dbReference type="FunCoup" id="A0A6P3FAN8">
    <property type="interactions" value="22"/>
</dbReference>
<feature type="compositionally biased region" description="Polar residues" evidence="2">
    <location>
        <begin position="374"/>
        <end position="392"/>
    </location>
</feature>